<dbReference type="InterPro" id="IPR014547">
    <property type="entry name" value="UCP028477"/>
</dbReference>
<dbReference type="AlphaFoldDB" id="W7QFT6"/>
<keyword evidence="1" id="KW-0732">Signal</keyword>
<keyword evidence="3" id="KW-1185">Reference proteome</keyword>
<protein>
    <recommendedName>
        <fullName evidence="4">DUF2145 domain-containing protein</fullName>
    </recommendedName>
</protein>
<feature type="chain" id="PRO_5004898205" description="DUF2145 domain-containing protein" evidence="1">
    <location>
        <begin position="30"/>
        <end position="267"/>
    </location>
</feature>
<organism evidence="2 3">
    <name type="scientific">Catenovulum agarivorans DS-2</name>
    <dbReference type="NCBI Taxonomy" id="1328313"/>
    <lineage>
        <taxon>Bacteria</taxon>
        <taxon>Pseudomonadati</taxon>
        <taxon>Pseudomonadota</taxon>
        <taxon>Gammaproteobacteria</taxon>
        <taxon>Alteromonadales</taxon>
        <taxon>Alteromonadaceae</taxon>
        <taxon>Catenovulum</taxon>
    </lineage>
</organism>
<proteinExistence type="predicted"/>
<reference evidence="2 3" key="1">
    <citation type="journal article" date="2014" name="Genome Announc.">
        <title>Draft Genome Sequence of the Agar-Degrading Bacterium Catenovulum sp. Strain DS-2, Isolated from Intestines of Haliotis diversicolor.</title>
        <authorList>
            <person name="Shan D."/>
            <person name="Li X."/>
            <person name="Gu Z."/>
            <person name="Wei G."/>
            <person name="Gao Z."/>
            <person name="Shao Z."/>
        </authorList>
    </citation>
    <scope>NUCLEOTIDE SEQUENCE [LARGE SCALE GENOMIC DNA]</scope>
    <source>
        <strain evidence="2 3">DS-2</strain>
    </source>
</reference>
<evidence type="ECO:0008006" key="4">
    <source>
        <dbReference type="Google" id="ProtNLM"/>
    </source>
</evidence>
<dbReference type="Pfam" id="PF09916">
    <property type="entry name" value="DUF2145"/>
    <property type="match status" value="1"/>
</dbReference>
<accession>W7QFT6</accession>
<dbReference type="Proteomes" id="UP000019276">
    <property type="component" value="Unassembled WGS sequence"/>
</dbReference>
<dbReference type="RefSeq" id="WP_051479572.1">
    <property type="nucleotide sequence ID" value="NZ_ARZY01000003.1"/>
</dbReference>
<gene>
    <name evidence="2" type="ORF">DS2_03135</name>
</gene>
<feature type="signal peptide" evidence="1">
    <location>
        <begin position="1"/>
        <end position="29"/>
    </location>
</feature>
<evidence type="ECO:0000256" key="1">
    <source>
        <dbReference type="SAM" id="SignalP"/>
    </source>
</evidence>
<evidence type="ECO:0000313" key="3">
    <source>
        <dbReference type="Proteomes" id="UP000019276"/>
    </source>
</evidence>
<dbReference type="eggNOG" id="COG4727">
    <property type="taxonomic scope" value="Bacteria"/>
</dbReference>
<name>W7QFT6_9ALTE</name>
<dbReference type="OrthoDB" id="8893883at2"/>
<dbReference type="STRING" id="1328313.DS2_03135"/>
<comment type="caution">
    <text evidence="2">The sequence shown here is derived from an EMBL/GenBank/DDBJ whole genome shotgun (WGS) entry which is preliminary data.</text>
</comment>
<sequence length="267" mass="29717">MQQFKKLLAQLALFTTIATTLLISGFSFAGSTQTGEAQFSPEEITEFAKSVEKYAAAKNARAFIIARVGQPAENLPKGIEFTHTAVAIYSQITLEDGEVAFGYAIHNLYQNAGDADSSQLVVDYPTDFFWQVHQLKAGILIPTPELQQKLIELVARNDHAKFHNPKYSLIANPFNSKYQNCTEFTLDMINSAIYQTTDVAELKAASLAHFTPQPVQHSRFKLWLGRAFVDGVHLSDHKGKAKTATFSRIKTYLEENALLAHAISYQL</sequence>
<evidence type="ECO:0000313" key="2">
    <source>
        <dbReference type="EMBL" id="EWH11784.1"/>
    </source>
</evidence>
<dbReference type="EMBL" id="ARZY01000003">
    <property type="protein sequence ID" value="EWH11784.1"/>
    <property type="molecule type" value="Genomic_DNA"/>
</dbReference>
<dbReference type="PATRIC" id="fig|1328313.3.peg.651"/>